<sequence length="339" mass="38487">MISNVASFHGMCGFTESDIRVLVQLFLYKDDKETDLIVDAMRKLDNGYYFVKYRPLDQDPPSLLYRPRLVFHYISELQRDEAVAQPTEFTAVHSTNILKAVSDIGEFPIDNLFNLALHGSIESKITDEFGFVDLLSIGKDKVLTCSLLLYLGILTRSQVDGNLRIPNEITKSVVIERIASYLRADDSICQLIGPAHTDFMAGKITKFRELLETFLKTRPLRSLHTTNEPVLQVIIDAFLDKPSERMPELCLVVDGNKDYRSVRFGFTNIYSLSRWILHLGRELNITLNGLMKGETGKWDRQFGYSELEELGGRGWERSTGQEIRILVKGPSPMDINDGG</sequence>
<evidence type="ECO:0000313" key="2">
    <source>
        <dbReference type="Proteomes" id="UP000274822"/>
    </source>
</evidence>
<accession>A0A433QES3</accession>
<comment type="caution">
    <text evidence="1">The sequence shown here is derived from an EMBL/GenBank/DDBJ whole genome shotgun (WGS) entry which is preliminary data.</text>
</comment>
<protein>
    <submittedName>
        <fullName evidence="1">Uncharacterized protein</fullName>
    </submittedName>
</protein>
<dbReference type="Proteomes" id="UP000274822">
    <property type="component" value="Unassembled WGS sequence"/>
</dbReference>
<gene>
    <name evidence="1" type="ORF">BC938DRAFT_482018</name>
</gene>
<proteinExistence type="predicted"/>
<dbReference type="PANTHER" id="PTHR34825:SF1">
    <property type="entry name" value="AAA-ATPASE-LIKE DOMAIN-CONTAINING PROTEIN"/>
    <property type="match status" value="1"/>
</dbReference>
<name>A0A433QES3_9FUNG</name>
<dbReference type="AlphaFoldDB" id="A0A433QES3"/>
<reference evidence="1 2" key="1">
    <citation type="journal article" date="2018" name="New Phytol.">
        <title>Phylogenomics of Endogonaceae and evolution of mycorrhizas within Mucoromycota.</title>
        <authorList>
            <person name="Chang Y."/>
            <person name="Desiro A."/>
            <person name="Na H."/>
            <person name="Sandor L."/>
            <person name="Lipzen A."/>
            <person name="Clum A."/>
            <person name="Barry K."/>
            <person name="Grigoriev I.V."/>
            <person name="Martin F.M."/>
            <person name="Stajich J.E."/>
            <person name="Smith M.E."/>
            <person name="Bonito G."/>
            <person name="Spatafora J.W."/>
        </authorList>
    </citation>
    <scope>NUCLEOTIDE SEQUENCE [LARGE SCALE GENOMIC DNA]</scope>
    <source>
        <strain evidence="1 2">AD002</strain>
    </source>
</reference>
<dbReference type="EMBL" id="RBNJ01006777">
    <property type="protein sequence ID" value="RUS28326.1"/>
    <property type="molecule type" value="Genomic_DNA"/>
</dbReference>
<dbReference type="PANTHER" id="PTHR34825">
    <property type="entry name" value="CONSERVED PROTEIN, WITH A WEAK D-GALACTARATE DEHYDRATASE/ALTRONATE HYDROLASE DOMAIN"/>
    <property type="match status" value="1"/>
</dbReference>
<organism evidence="1 2">
    <name type="scientific">Jimgerdemannia flammicorona</name>
    <dbReference type="NCBI Taxonomy" id="994334"/>
    <lineage>
        <taxon>Eukaryota</taxon>
        <taxon>Fungi</taxon>
        <taxon>Fungi incertae sedis</taxon>
        <taxon>Mucoromycota</taxon>
        <taxon>Mucoromycotina</taxon>
        <taxon>Endogonomycetes</taxon>
        <taxon>Endogonales</taxon>
        <taxon>Endogonaceae</taxon>
        <taxon>Jimgerdemannia</taxon>
    </lineage>
</organism>
<evidence type="ECO:0000313" key="1">
    <source>
        <dbReference type="EMBL" id="RUS28326.1"/>
    </source>
</evidence>
<keyword evidence="2" id="KW-1185">Reference proteome</keyword>